<feature type="non-terminal residue" evidence="1">
    <location>
        <position position="84"/>
    </location>
</feature>
<reference evidence="1" key="1">
    <citation type="submission" date="2014-12" db="EMBL/GenBank/DDBJ databases">
        <title>Insight into the proteome of Arion vulgaris.</title>
        <authorList>
            <person name="Aradska J."/>
            <person name="Bulat T."/>
            <person name="Smidak R."/>
            <person name="Sarate P."/>
            <person name="Gangsoo J."/>
            <person name="Sialana F."/>
            <person name="Bilban M."/>
            <person name="Lubec G."/>
        </authorList>
    </citation>
    <scope>NUCLEOTIDE SEQUENCE</scope>
    <source>
        <tissue evidence="1">Skin</tissue>
    </source>
</reference>
<evidence type="ECO:0000313" key="1">
    <source>
        <dbReference type="EMBL" id="CEK65282.1"/>
    </source>
</evidence>
<organism evidence="1">
    <name type="scientific">Arion vulgaris</name>
    <dbReference type="NCBI Taxonomy" id="1028688"/>
    <lineage>
        <taxon>Eukaryota</taxon>
        <taxon>Metazoa</taxon>
        <taxon>Spiralia</taxon>
        <taxon>Lophotrochozoa</taxon>
        <taxon>Mollusca</taxon>
        <taxon>Gastropoda</taxon>
        <taxon>Heterobranchia</taxon>
        <taxon>Euthyneura</taxon>
        <taxon>Panpulmonata</taxon>
        <taxon>Eupulmonata</taxon>
        <taxon>Stylommatophora</taxon>
        <taxon>Helicina</taxon>
        <taxon>Arionoidea</taxon>
        <taxon>Arionidae</taxon>
        <taxon>Arion</taxon>
    </lineage>
</organism>
<dbReference type="AlphaFoldDB" id="A0A0B6ZA55"/>
<dbReference type="GO" id="GO:0044727">
    <property type="term" value="P:epigenetic programing of male pronucleus"/>
    <property type="evidence" value="ECO:0007669"/>
    <property type="project" value="TreeGrafter"/>
</dbReference>
<dbReference type="PANTHER" id="PTHR35678">
    <property type="entry name" value="PROTEIN STPG4"/>
    <property type="match status" value="1"/>
</dbReference>
<dbReference type="GO" id="GO:0042393">
    <property type="term" value="F:histone binding"/>
    <property type="evidence" value="ECO:0007669"/>
    <property type="project" value="TreeGrafter"/>
</dbReference>
<dbReference type="GO" id="GO:0001940">
    <property type="term" value="C:male pronucleus"/>
    <property type="evidence" value="ECO:0007669"/>
    <property type="project" value="TreeGrafter"/>
</dbReference>
<name>A0A0B6ZA55_9EUPU</name>
<gene>
    <name evidence="1" type="primary">ORF54522</name>
</gene>
<feature type="non-terminal residue" evidence="1">
    <location>
        <position position="1"/>
    </location>
</feature>
<dbReference type="EMBL" id="HACG01018417">
    <property type="protein sequence ID" value="CEK65282.1"/>
    <property type="molecule type" value="Transcribed_RNA"/>
</dbReference>
<proteinExistence type="predicted"/>
<dbReference type="GO" id="GO:0001939">
    <property type="term" value="C:female pronucleus"/>
    <property type="evidence" value="ECO:0007669"/>
    <property type="project" value="TreeGrafter"/>
</dbReference>
<dbReference type="GO" id="GO:0042585">
    <property type="term" value="C:germinal vesicle"/>
    <property type="evidence" value="ECO:0007669"/>
    <property type="project" value="TreeGrafter"/>
</dbReference>
<dbReference type="GO" id="GO:0003682">
    <property type="term" value="F:chromatin binding"/>
    <property type="evidence" value="ECO:0007669"/>
    <property type="project" value="TreeGrafter"/>
</dbReference>
<dbReference type="PANTHER" id="PTHR35678:SF1">
    <property type="entry name" value="PROTEIN STPG4"/>
    <property type="match status" value="1"/>
</dbReference>
<accession>A0A0B6ZA55</accession>
<protein>
    <submittedName>
        <fullName evidence="1">Uncharacterized protein</fullName>
    </submittedName>
</protein>
<sequence>NRRGFFLLPGGYEFKDFINIMSQRPATYRFKAGERYATDVLNFGLKDKYVNVPPNAYSTQNYLAIDGEQCPLKNYMFRSQSKRF</sequence>